<proteinExistence type="predicted"/>
<dbReference type="RefSeq" id="WP_066669218.1">
    <property type="nucleotide sequence ID" value="NZ_LYVF01000169.1"/>
</dbReference>
<dbReference type="PANTHER" id="PTHR34216:SF3">
    <property type="entry name" value="POLY-BETA-1,6-N-ACETYL-D-GLUCOSAMINE N-DEACETYLASE"/>
    <property type="match status" value="1"/>
</dbReference>
<dbReference type="Proteomes" id="UP000078532">
    <property type="component" value="Unassembled WGS sequence"/>
</dbReference>
<gene>
    <name evidence="6" type="ORF">A6M21_12120</name>
</gene>
<dbReference type="GO" id="GO:0005576">
    <property type="term" value="C:extracellular region"/>
    <property type="evidence" value="ECO:0007669"/>
    <property type="project" value="UniProtKB-SubCell"/>
</dbReference>
<dbReference type="Gene3D" id="3.20.20.370">
    <property type="entry name" value="Glycoside hydrolase/deacetylase"/>
    <property type="match status" value="1"/>
</dbReference>
<dbReference type="Pfam" id="PF01522">
    <property type="entry name" value="Polysacc_deac_1"/>
    <property type="match status" value="1"/>
</dbReference>
<dbReference type="AlphaFoldDB" id="A0A1B7LD84"/>
<evidence type="ECO:0000256" key="4">
    <source>
        <dbReference type="SAM" id="SignalP"/>
    </source>
</evidence>
<evidence type="ECO:0000313" key="6">
    <source>
        <dbReference type="EMBL" id="OAT81065.1"/>
    </source>
</evidence>
<dbReference type="EMBL" id="LYVF01000169">
    <property type="protein sequence ID" value="OAT81065.1"/>
    <property type="molecule type" value="Genomic_DNA"/>
</dbReference>
<feature type="domain" description="NodB homology" evidence="5">
    <location>
        <begin position="132"/>
        <end position="294"/>
    </location>
</feature>
<dbReference type="SUPFAM" id="SSF88713">
    <property type="entry name" value="Glycoside hydrolase/deacetylase"/>
    <property type="match status" value="1"/>
</dbReference>
<evidence type="ECO:0000256" key="1">
    <source>
        <dbReference type="ARBA" id="ARBA00004613"/>
    </source>
</evidence>
<evidence type="ECO:0000259" key="5">
    <source>
        <dbReference type="PROSITE" id="PS51677"/>
    </source>
</evidence>
<dbReference type="GO" id="GO:0005975">
    <property type="term" value="P:carbohydrate metabolic process"/>
    <property type="evidence" value="ECO:0007669"/>
    <property type="project" value="InterPro"/>
</dbReference>
<comment type="subcellular location">
    <subcellularLocation>
        <location evidence="1">Secreted</location>
    </subcellularLocation>
</comment>
<evidence type="ECO:0000313" key="7">
    <source>
        <dbReference type="Proteomes" id="UP000078532"/>
    </source>
</evidence>
<organism evidence="6 7">
    <name type="scientific">Desulfotomaculum copahuensis</name>
    <dbReference type="NCBI Taxonomy" id="1838280"/>
    <lineage>
        <taxon>Bacteria</taxon>
        <taxon>Bacillati</taxon>
        <taxon>Bacillota</taxon>
        <taxon>Clostridia</taxon>
        <taxon>Eubacteriales</taxon>
        <taxon>Desulfotomaculaceae</taxon>
        <taxon>Desulfotomaculum</taxon>
    </lineage>
</organism>
<dbReference type="STRING" id="1838280.A6M21_12120"/>
<name>A0A1B7LD84_9FIRM</name>
<feature type="signal peptide" evidence="4">
    <location>
        <begin position="1"/>
        <end position="19"/>
    </location>
</feature>
<accession>A0A1B7LD84</accession>
<dbReference type="PROSITE" id="PS51677">
    <property type="entry name" value="NODB"/>
    <property type="match status" value="1"/>
</dbReference>
<dbReference type="InterPro" id="IPR002509">
    <property type="entry name" value="NODB_dom"/>
</dbReference>
<dbReference type="OrthoDB" id="9778320at2"/>
<dbReference type="GO" id="GO:0016810">
    <property type="term" value="F:hydrolase activity, acting on carbon-nitrogen (but not peptide) bonds"/>
    <property type="evidence" value="ECO:0007669"/>
    <property type="project" value="InterPro"/>
</dbReference>
<reference evidence="6 7" key="1">
    <citation type="submission" date="2016-04" db="EMBL/GenBank/DDBJ databases">
        <authorList>
            <person name="Evans L.H."/>
            <person name="Alamgir A."/>
            <person name="Owens N."/>
            <person name="Weber N.D."/>
            <person name="Virtaneva K."/>
            <person name="Barbian K."/>
            <person name="Babar A."/>
            <person name="Rosenke K."/>
        </authorList>
    </citation>
    <scope>NUCLEOTIDE SEQUENCE [LARGE SCALE GENOMIC DNA]</scope>
    <source>
        <strain evidence="6 7">LMa1</strain>
    </source>
</reference>
<keyword evidence="2 4" id="KW-0732">Signal</keyword>
<evidence type="ECO:0000256" key="2">
    <source>
        <dbReference type="ARBA" id="ARBA00022729"/>
    </source>
</evidence>
<feature type="region of interest" description="Disordered" evidence="3">
    <location>
        <begin position="35"/>
        <end position="58"/>
    </location>
</feature>
<dbReference type="InterPro" id="IPR011330">
    <property type="entry name" value="Glyco_hydro/deAcase_b/a-brl"/>
</dbReference>
<feature type="chain" id="PRO_5008596878" description="NodB homology domain-containing protein" evidence="4">
    <location>
        <begin position="20"/>
        <end position="294"/>
    </location>
</feature>
<dbReference type="CDD" id="cd10918">
    <property type="entry name" value="CE4_NodB_like_5s_6s"/>
    <property type="match status" value="1"/>
</dbReference>
<evidence type="ECO:0000256" key="3">
    <source>
        <dbReference type="SAM" id="MobiDB-lite"/>
    </source>
</evidence>
<keyword evidence="7" id="KW-1185">Reference proteome</keyword>
<comment type="caution">
    <text evidence="6">The sequence shown here is derived from an EMBL/GenBank/DDBJ whole genome shotgun (WGS) entry which is preliminary data.</text>
</comment>
<protein>
    <recommendedName>
        <fullName evidence="5">NodB homology domain-containing protein</fullName>
    </recommendedName>
</protein>
<sequence>MRAKITKIILLIVCLAALAAGVRLLPALEATRDGAGGNKSHLAGRTGNEAGSAAENQARLTSDAVPVPEAVPAQGVPVLMYHSVGRERNNDAVISPELFTRQMAYLHSHGYHPVSLDQLYAYVTRDEALPVRPVALTFDDGYRDTYDTVLPILRKYGFKSTLFLPGHQVDSRFSTAELQAMEQAGMEVCAHGFSHRPLNTMTRAGQQDEITRVKNILDQKLHQDTRYFCYPDGRYNRTTLSLLREDGYRMAFTMSPGWVHYGDNPYTLRRIWIGNSIDEKGFAGRLTNEHYLSR</sequence>
<dbReference type="PANTHER" id="PTHR34216">
    <property type="match status" value="1"/>
</dbReference>
<dbReference type="InterPro" id="IPR051398">
    <property type="entry name" value="Polysacch_Deacetylase"/>
</dbReference>